<feature type="region of interest" description="Disordered" evidence="1">
    <location>
        <begin position="407"/>
        <end position="498"/>
    </location>
</feature>
<sequence>MADTYDEEDEDDEDEDEDDEDDEDEDEKEDEDQDEDDGSEDGDGDDDDEDGGRKSSNVKGKSTARTRKQDARSARTWDTATHGKRRTTRSSTRAQSSKAPKPSTVPESKRKAKTSVDHSIFQSPSTRARRRSSIPQSQGKRSGQDSGSGNPAKRARVASTSGEGLSEEGGAATSTQDSVSNAPEALSKATPIHHAATSGGLSKKPVPTLQPVARIRALRQRAPPPRNLECGKSLLSKSSSNPTLISARDWVASRKASVQEHETMRATQVVSQAPTQSARTDNDTAAGEAVADMSISNGSEDGIQAQNASSVQARVASPPRRVSPTTESVWEQVVLEAESGSRSAQKLIDSIRSGADNGVSPIEAGTSSAKAAGEKAKELEQVLTDASAVSARVGEFLQIFHRRQERRANTGAGMNTGANTIPAGPNPPHPSGDSSPVEIIEMETDAPILAVGEPQPPAAPQASHQGSSQPPQPSPPLQSTSNPGPLLQTTQSKRRGRS</sequence>
<proteinExistence type="predicted"/>
<evidence type="ECO:0000256" key="1">
    <source>
        <dbReference type="SAM" id="MobiDB-lite"/>
    </source>
</evidence>
<dbReference type="AlphaFoldDB" id="X8IZL1"/>
<accession>X8IZL1</accession>
<reference evidence="3" key="1">
    <citation type="journal article" date="2014" name="Genome Announc.">
        <title>Draft genome sequence of the plant-pathogenic soil fungus Rhizoctonia solani anastomosis group 3 strain Rhs1AP.</title>
        <authorList>
            <person name="Cubeta M.A."/>
            <person name="Thomas E."/>
            <person name="Dean R.A."/>
            <person name="Jabaji S."/>
            <person name="Neate S.M."/>
            <person name="Tavantzis S."/>
            <person name="Toda T."/>
            <person name="Vilgalys R."/>
            <person name="Bharathan N."/>
            <person name="Fedorova-Abrams N."/>
            <person name="Pakala S.B."/>
            <person name="Pakala S.M."/>
            <person name="Zafar N."/>
            <person name="Joardar V."/>
            <person name="Losada L."/>
            <person name="Nierman W.C."/>
        </authorList>
    </citation>
    <scope>NUCLEOTIDE SEQUENCE [LARGE SCALE GENOMIC DNA]</scope>
    <source>
        <strain evidence="3">AG-3</strain>
    </source>
</reference>
<feature type="compositionally biased region" description="Acidic residues" evidence="1">
    <location>
        <begin position="1"/>
        <end position="50"/>
    </location>
</feature>
<evidence type="ECO:0000313" key="3">
    <source>
        <dbReference type="Proteomes" id="UP000030108"/>
    </source>
</evidence>
<dbReference type="EMBL" id="JATN01000322">
    <property type="protein sequence ID" value="EUC54664.1"/>
    <property type="molecule type" value="Genomic_DNA"/>
</dbReference>
<feature type="region of interest" description="Disordered" evidence="1">
    <location>
        <begin position="256"/>
        <end position="324"/>
    </location>
</feature>
<feature type="compositionally biased region" description="Polar residues" evidence="1">
    <location>
        <begin position="133"/>
        <end position="149"/>
    </location>
</feature>
<gene>
    <name evidence="2" type="ORF">RSOL_064640</name>
</gene>
<feature type="compositionally biased region" description="Low complexity" evidence="1">
    <location>
        <begin position="158"/>
        <end position="174"/>
    </location>
</feature>
<organism evidence="2 3">
    <name type="scientific">Rhizoctonia solani AG-3 Rhs1AP</name>
    <dbReference type="NCBI Taxonomy" id="1086054"/>
    <lineage>
        <taxon>Eukaryota</taxon>
        <taxon>Fungi</taxon>
        <taxon>Dikarya</taxon>
        <taxon>Basidiomycota</taxon>
        <taxon>Agaricomycotina</taxon>
        <taxon>Agaricomycetes</taxon>
        <taxon>Cantharellales</taxon>
        <taxon>Ceratobasidiaceae</taxon>
        <taxon>Rhizoctonia</taxon>
    </lineage>
</organism>
<feature type="non-terminal residue" evidence="2">
    <location>
        <position position="498"/>
    </location>
</feature>
<feature type="compositionally biased region" description="Polar residues" evidence="1">
    <location>
        <begin position="265"/>
        <end position="279"/>
    </location>
</feature>
<feature type="compositionally biased region" description="Low complexity" evidence="1">
    <location>
        <begin position="460"/>
        <end position="469"/>
    </location>
</feature>
<evidence type="ECO:0000313" key="2">
    <source>
        <dbReference type="EMBL" id="EUC54664.1"/>
    </source>
</evidence>
<feature type="compositionally biased region" description="Polar residues" evidence="1">
    <location>
        <begin position="294"/>
        <end position="312"/>
    </location>
</feature>
<name>X8IZL1_9AGAM</name>
<protein>
    <submittedName>
        <fullName evidence="2">Uncharacterized protein</fullName>
    </submittedName>
</protein>
<dbReference type="Proteomes" id="UP000030108">
    <property type="component" value="Unassembled WGS sequence"/>
</dbReference>
<feature type="region of interest" description="Disordered" evidence="1">
    <location>
        <begin position="1"/>
        <end position="240"/>
    </location>
</feature>
<comment type="caution">
    <text evidence="2">The sequence shown here is derived from an EMBL/GenBank/DDBJ whole genome shotgun (WGS) entry which is preliminary data.</text>
</comment>